<dbReference type="EMBL" id="JANZXA010000001">
    <property type="protein sequence ID" value="MCT2398238.1"/>
    <property type="molecule type" value="Genomic_DNA"/>
</dbReference>
<protein>
    <submittedName>
        <fullName evidence="1">DUF1489 domain-containing protein</fullName>
    </submittedName>
</protein>
<evidence type="ECO:0000313" key="1">
    <source>
        <dbReference type="EMBL" id="MCT2398238.1"/>
    </source>
</evidence>
<keyword evidence="2" id="KW-1185">Reference proteome</keyword>
<name>A0ABT2I0A9_9SPHN</name>
<gene>
    <name evidence="1" type="ORF">NZK81_01620</name>
</gene>
<reference evidence="1" key="1">
    <citation type="submission" date="2022-09" db="EMBL/GenBank/DDBJ databases">
        <title>Novosphingobium sp. Nov., a polycyclic aromatic hydrocarbon-degrading bacterium isolated form mangrove sediments in HongKong.</title>
        <authorList>
            <person name="Hu Z."/>
        </authorList>
    </citation>
    <scope>NUCLEOTIDE SEQUENCE</scope>
    <source>
        <strain evidence="1">HK4-1</strain>
    </source>
</reference>
<evidence type="ECO:0000313" key="2">
    <source>
        <dbReference type="Proteomes" id="UP001165583"/>
    </source>
</evidence>
<dbReference type="RefSeq" id="WP_260043342.1">
    <property type="nucleotide sequence ID" value="NZ_JANZXA010000001.1"/>
</dbReference>
<organism evidence="1 2">
    <name type="scientific">Novosphingobium mangrovi</name>
    <name type="common">ex Huang et al. 2023</name>
    <dbReference type="NCBI Taxonomy" id="2976432"/>
    <lineage>
        <taxon>Bacteria</taxon>
        <taxon>Pseudomonadati</taxon>
        <taxon>Pseudomonadota</taxon>
        <taxon>Alphaproteobacteria</taxon>
        <taxon>Sphingomonadales</taxon>
        <taxon>Sphingomonadaceae</taxon>
        <taxon>Novosphingobium</taxon>
    </lineage>
</organism>
<dbReference type="Proteomes" id="UP001165583">
    <property type="component" value="Unassembled WGS sequence"/>
</dbReference>
<dbReference type="Pfam" id="PF07370">
    <property type="entry name" value="DUF1489"/>
    <property type="match status" value="1"/>
</dbReference>
<dbReference type="InterPro" id="IPR008320">
    <property type="entry name" value="UCP032025"/>
</dbReference>
<comment type="caution">
    <text evidence="1">The sequence shown here is derived from an EMBL/GenBank/DDBJ whole genome shotgun (WGS) entry which is preliminary data.</text>
</comment>
<proteinExistence type="predicted"/>
<accession>A0ABT2I0A9</accession>
<dbReference type="PIRSF" id="PIRSF032025">
    <property type="entry name" value="UCP032025"/>
    <property type="match status" value="1"/>
</dbReference>
<sequence length="137" mass="15471">MPLHMTKIAYSAESPASLRAWLESNAKGNGGTGEALMTTRYLPKRHEEMEGGSLYWIFEHALIGRSPILRFTQRDDGRWHIHLAPKLIPVVTKPKRAHQGWRYLKEEDAPRDLGDGESSGDVMPPKLARELMKLGLV</sequence>